<keyword evidence="3" id="KW-0285">Flavoprotein</keyword>
<name>A0ABZ2SM28_9ENTE</name>
<evidence type="ECO:0000259" key="8">
    <source>
        <dbReference type="Pfam" id="PF02852"/>
    </source>
</evidence>
<gene>
    <name evidence="10" type="ORF">DOK78_001510</name>
</gene>
<dbReference type="InterPro" id="IPR016156">
    <property type="entry name" value="FAD/NAD-linked_Rdtase_dimer_sf"/>
</dbReference>
<dbReference type="PRINTS" id="PR00411">
    <property type="entry name" value="PNDRDTASEI"/>
</dbReference>
<protein>
    <recommendedName>
        <fullName evidence="12">NADH peroxidase</fullName>
    </recommendedName>
</protein>
<dbReference type="Pfam" id="PF07992">
    <property type="entry name" value="Pyr_redox_2"/>
    <property type="match status" value="1"/>
</dbReference>
<dbReference type="PRINTS" id="PR00368">
    <property type="entry name" value="FADPNR"/>
</dbReference>
<dbReference type="SUPFAM" id="SSF55424">
    <property type="entry name" value="FAD/NAD-linked reductases, dimerisation (C-terminal) domain"/>
    <property type="match status" value="1"/>
</dbReference>
<evidence type="ECO:0000256" key="6">
    <source>
        <dbReference type="ARBA" id="ARBA00023097"/>
    </source>
</evidence>
<keyword evidence="5" id="KW-0560">Oxidoreductase</keyword>
<evidence type="ECO:0000313" key="10">
    <source>
        <dbReference type="EMBL" id="WYJ76873.1"/>
    </source>
</evidence>
<accession>A0ABZ2SM28</accession>
<evidence type="ECO:0000256" key="1">
    <source>
        <dbReference type="ARBA" id="ARBA00001974"/>
    </source>
</evidence>
<proteinExistence type="inferred from homology"/>
<comment type="cofactor">
    <cofactor evidence="1">
        <name>FAD</name>
        <dbReference type="ChEBI" id="CHEBI:57692"/>
    </cofactor>
</comment>
<dbReference type="RefSeq" id="WP_207940942.1">
    <property type="nucleotide sequence ID" value="NZ_CP147251.1"/>
</dbReference>
<dbReference type="Proteomes" id="UP000664701">
    <property type="component" value="Chromosome"/>
</dbReference>
<evidence type="ECO:0000256" key="7">
    <source>
        <dbReference type="ARBA" id="ARBA00023284"/>
    </source>
</evidence>
<dbReference type="Gene3D" id="3.30.390.30">
    <property type="match status" value="1"/>
</dbReference>
<evidence type="ECO:0000256" key="2">
    <source>
        <dbReference type="ARBA" id="ARBA00009130"/>
    </source>
</evidence>
<dbReference type="InterPro" id="IPR050260">
    <property type="entry name" value="FAD-bd_OxRdtase"/>
</dbReference>
<evidence type="ECO:0000256" key="3">
    <source>
        <dbReference type="ARBA" id="ARBA00022630"/>
    </source>
</evidence>
<dbReference type="InterPro" id="IPR004099">
    <property type="entry name" value="Pyr_nucl-diS_OxRdtase_dimer"/>
</dbReference>
<feature type="domain" description="Pyridine nucleotide-disulphide oxidoreductase dimerisation" evidence="8">
    <location>
        <begin position="310"/>
        <end position="405"/>
    </location>
</feature>
<keyword evidence="6" id="KW-0558">Oxidation</keyword>
<reference evidence="10 11" key="1">
    <citation type="submission" date="2024-03" db="EMBL/GenBank/DDBJ databases">
        <title>The Genome Sequence of Enterococcus sp. DIV2402.</title>
        <authorList>
            <consortium name="The Broad Institute Genomics Platform"/>
            <consortium name="The Broad Institute Microbial Omics Core"/>
            <consortium name="The Broad Institute Genomic Center for Infectious Diseases"/>
            <person name="Earl A."/>
            <person name="Manson A."/>
            <person name="Gilmore M."/>
            <person name="Schwartman J."/>
            <person name="Shea T."/>
            <person name="Abouelleil A."/>
            <person name="Cao P."/>
            <person name="Chapman S."/>
            <person name="Cusick C."/>
            <person name="Young S."/>
            <person name="Neafsey D."/>
            <person name="Nusbaum C."/>
            <person name="Birren B."/>
        </authorList>
    </citation>
    <scope>NUCLEOTIDE SEQUENCE [LARGE SCALE GENOMIC DNA]</scope>
    <source>
        <strain evidence="10 11">DIV2402</strain>
    </source>
</reference>
<dbReference type="PANTHER" id="PTHR43429">
    <property type="entry name" value="PYRIDINE NUCLEOTIDE-DISULFIDE OXIDOREDUCTASE DOMAIN-CONTAINING"/>
    <property type="match status" value="1"/>
</dbReference>
<evidence type="ECO:0008006" key="12">
    <source>
        <dbReference type="Google" id="ProtNLM"/>
    </source>
</evidence>
<evidence type="ECO:0000259" key="9">
    <source>
        <dbReference type="Pfam" id="PF07992"/>
    </source>
</evidence>
<evidence type="ECO:0000313" key="11">
    <source>
        <dbReference type="Proteomes" id="UP000664701"/>
    </source>
</evidence>
<organism evidence="10 11">
    <name type="scientific">Candidatus Enterococcus lowellii</name>
    <dbReference type="NCBI Taxonomy" id="2230877"/>
    <lineage>
        <taxon>Bacteria</taxon>
        <taxon>Bacillati</taxon>
        <taxon>Bacillota</taxon>
        <taxon>Bacilli</taxon>
        <taxon>Lactobacillales</taxon>
        <taxon>Enterococcaceae</taxon>
        <taxon>Enterococcus</taxon>
    </lineage>
</organism>
<dbReference type="InterPro" id="IPR023753">
    <property type="entry name" value="FAD/NAD-binding_dom"/>
</dbReference>
<evidence type="ECO:0000256" key="5">
    <source>
        <dbReference type="ARBA" id="ARBA00023002"/>
    </source>
</evidence>
<dbReference type="InterPro" id="IPR036188">
    <property type="entry name" value="FAD/NAD-bd_sf"/>
</dbReference>
<evidence type="ECO:0000256" key="4">
    <source>
        <dbReference type="ARBA" id="ARBA00022827"/>
    </source>
</evidence>
<dbReference type="PANTHER" id="PTHR43429:SF1">
    <property type="entry name" value="NAD(P)H SULFUR OXIDOREDUCTASE (COA-DEPENDENT)"/>
    <property type="match status" value="1"/>
</dbReference>
<keyword evidence="11" id="KW-1185">Reference proteome</keyword>
<sequence>MKIVIIGASFGGVYCALEARRLYPDAEIMIIEKNEQLAFLPNGLLLYLQGVYENLADATFISKETLMKNNIQLRLQEIFLSCDGQEKTLQTDCGTYMYDKLVLATGSTQQSKVIELQEEEIYHYKTYQAAKYLLPKIEEAQEITLIGAGQAGMEAASVFIELGKKVHLFEAMDYPLFKYFDQDFLTPFLAALEKIPQLDLRLNQRITQMDQEELSELILTTVNVHPTETMSDVLATHSDLTIQTNDFLETSQKDIFAVGDLIQIPFTLTNEKIYLPQINHAVRSGMTAAANLVKPTKKFRGGLRMIGTKIFGWYLASVGLLESEAFLYPKKLMIKTTVIPASITSKETLYCKLIIERKTQRLLGVQLLSQANCLAIIERCGWVIQQEMTIEALLEQDFFFQSQYSSTLAFLNDLFVGCDTDEI</sequence>
<dbReference type="Gene3D" id="3.50.50.60">
    <property type="entry name" value="FAD/NAD(P)-binding domain"/>
    <property type="match status" value="2"/>
</dbReference>
<keyword evidence="7" id="KW-0676">Redox-active center</keyword>
<dbReference type="SUPFAM" id="SSF51905">
    <property type="entry name" value="FAD/NAD(P)-binding domain"/>
    <property type="match status" value="2"/>
</dbReference>
<dbReference type="EMBL" id="CP147251">
    <property type="protein sequence ID" value="WYJ76873.1"/>
    <property type="molecule type" value="Genomic_DNA"/>
</dbReference>
<feature type="domain" description="FAD/NAD(P)-binding" evidence="9">
    <location>
        <begin position="1"/>
        <end position="283"/>
    </location>
</feature>
<dbReference type="Pfam" id="PF02852">
    <property type="entry name" value="Pyr_redox_dim"/>
    <property type="match status" value="1"/>
</dbReference>
<comment type="similarity">
    <text evidence="2">Belongs to the class-III pyridine nucleotide-disulfide oxidoreductase family.</text>
</comment>
<keyword evidence="4" id="KW-0274">FAD</keyword>